<gene>
    <name evidence="2" type="ORF">AVEN_30272_1</name>
</gene>
<sequence>MSKPGPDLSGLEEISSTTCKEAVEITFVAISKVSEVVAIVSNKGERVLFFLRKMEPETAPFLWTRKTNGPLESTGKLTGPFARLERPNVPSPSTGPGRPPDFARAQPGFNPGGFLEGVYSNPARSTRRRPFYEQGRKTGTSNTAPLRKDPPNGPTSPLCRRARVTPGCSQQWQEMLAIEGRPTRLPLSRF</sequence>
<evidence type="ECO:0000256" key="1">
    <source>
        <dbReference type="SAM" id="MobiDB-lite"/>
    </source>
</evidence>
<evidence type="ECO:0000313" key="2">
    <source>
        <dbReference type="EMBL" id="GBN70724.1"/>
    </source>
</evidence>
<dbReference type="EMBL" id="BGPR01015809">
    <property type="protein sequence ID" value="GBN70724.1"/>
    <property type="molecule type" value="Genomic_DNA"/>
</dbReference>
<dbReference type="AlphaFoldDB" id="A0A4Y2R4V2"/>
<reference evidence="2 3" key="1">
    <citation type="journal article" date="2019" name="Sci. Rep.">
        <title>Orb-weaving spider Araneus ventricosus genome elucidates the spidroin gene catalogue.</title>
        <authorList>
            <person name="Kono N."/>
            <person name="Nakamura H."/>
            <person name="Ohtoshi R."/>
            <person name="Moran D.A.P."/>
            <person name="Shinohara A."/>
            <person name="Yoshida Y."/>
            <person name="Fujiwara M."/>
            <person name="Mori M."/>
            <person name="Tomita M."/>
            <person name="Arakawa K."/>
        </authorList>
    </citation>
    <scope>NUCLEOTIDE SEQUENCE [LARGE SCALE GENOMIC DNA]</scope>
</reference>
<protein>
    <submittedName>
        <fullName evidence="2">Uncharacterized protein</fullName>
    </submittedName>
</protein>
<keyword evidence="3" id="KW-1185">Reference proteome</keyword>
<comment type="caution">
    <text evidence="2">The sequence shown here is derived from an EMBL/GenBank/DDBJ whole genome shotgun (WGS) entry which is preliminary data.</text>
</comment>
<name>A0A4Y2R4V2_ARAVE</name>
<evidence type="ECO:0000313" key="3">
    <source>
        <dbReference type="Proteomes" id="UP000499080"/>
    </source>
</evidence>
<accession>A0A4Y2R4V2</accession>
<dbReference type="Proteomes" id="UP000499080">
    <property type="component" value="Unassembled WGS sequence"/>
</dbReference>
<proteinExistence type="predicted"/>
<feature type="region of interest" description="Disordered" evidence="1">
    <location>
        <begin position="70"/>
        <end position="162"/>
    </location>
</feature>
<organism evidence="2 3">
    <name type="scientific">Araneus ventricosus</name>
    <name type="common">Orbweaver spider</name>
    <name type="synonym">Epeira ventricosa</name>
    <dbReference type="NCBI Taxonomy" id="182803"/>
    <lineage>
        <taxon>Eukaryota</taxon>
        <taxon>Metazoa</taxon>
        <taxon>Ecdysozoa</taxon>
        <taxon>Arthropoda</taxon>
        <taxon>Chelicerata</taxon>
        <taxon>Arachnida</taxon>
        <taxon>Araneae</taxon>
        <taxon>Araneomorphae</taxon>
        <taxon>Entelegynae</taxon>
        <taxon>Araneoidea</taxon>
        <taxon>Araneidae</taxon>
        <taxon>Araneus</taxon>
    </lineage>
</organism>